<accession>A0ABW3LZD6</accession>
<keyword evidence="9 11" id="KW-0472">Membrane</keyword>
<comment type="similarity">
    <text evidence="2">Belongs to the TonB family.</text>
</comment>
<evidence type="ECO:0000259" key="12">
    <source>
        <dbReference type="PROSITE" id="PS52015"/>
    </source>
</evidence>
<dbReference type="Proteomes" id="UP001597033">
    <property type="component" value="Unassembled WGS sequence"/>
</dbReference>
<keyword evidence="8 11" id="KW-1133">Transmembrane helix</keyword>
<proteinExistence type="inferred from homology"/>
<dbReference type="Pfam" id="PF03544">
    <property type="entry name" value="TonB_C"/>
    <property type="match status" value="1"/>
</dbReference>
<comment type="caution">
    <text evidence="13">The sequence shown here is derived from an EMBL/GenBank/DDBJ whole genome shotgun (WGS) entry which is preliminary data.</text>
</comment>
<dbReference type="Gene3D" id="3.30.1150.10">
    <property type="match status" value="1"/>
</dbReference>
<dbReference type="InterPro" id="IPR006260">
    <property type="entry name" value="TonB/TolA_C"/>
</dbReference>
<dbReference type="InterPro" id="IPR051045">
    <property type="entry name" value="TonB-dependent_transducer"/>
</dbReference>
<feature type="domain" description="TonB C-terminal" evidence="12">
    <location>
        <begin position="100"/>
        <end position="192"/>
    </location>
</feature>
<evidence type="ECO:0000256" key="6">
    <source>
        <dbReference type="ARBA" id="ARBA00022692"/>
    </source>
</evidence>
<evidence type="ECO:0000256" key="9">
    <source>
        <dbReference type="ARBA" id="ARBA00023136"/>
    </source>
</evidence>
<keyword evidence="4" id="KW-1003">Cell membrane</keyword>
<dbReference type="PROSITE" id="PS52015">
    <property type="entry name" value="TONB_CTD"/>
    <property type="match status" value="1"/>
</dbReference>
<evidence type="ECO:0000256" key="11">
    <source>
        <dbReference type="SAM" id="Phobius"/>
    </source>
</evidence>
<feature type="region of interest" description="Disordered" evidence="10">
    <location>
        <begin position="67"/>
        <end position="93"/>
    </location>
</feature>
<feature type="transmembrane region" description="Helical" evidence="11">
    <location>
        <begin position="32"/>
        <end position="50"/>
    </location>
</feature>
<dbReference type="PANTHER" id="PTHR33446:SF2">
    <property type="entry name" value="PROTEIN TONB"/>
    <property type="match status" value="1"/>
</dbReference>
<evidence type="ECO:0000256" key="4">
    <source>
        <dbReference type="ARBA" id="ARBA00022475"/>
    </source>
</evidence>
<feature type="region of interest" description="Disordered" evidence="10">
    <location>
        <begin position="1"/>
        <end position="23"/>
    </location>
</feature>
<evidence type="ECO:0000256" key="3">
    <source>
        <dbReference type="ARBA" id="ARBA00022448"/>
    </source>
</evidence>
<evidence type="ECO:0000256" key="7">
    <source>
        <dbReference type="ARBA" id="ARBA00022927"/>
    </source>
</evidence>
<keyword evidence="14" id="KW-1185">Reference proteome</keyword>
<gene>
    <name evidence="13" type="ORF">ACFQ2N_11675</name>
</gene>
<evidence type="ECO:0000256" key="1">
    <source>
        <dbReference type="ARBA" id="ARBA00004383"/>
    </source>
</evidence>
<sequence length="192" mass="20711">MATYTNHSQHTHVDPNPVDDQVQARDGRTSPVLMGALAVALVALGVWWYAQRDDMTVDPQPAVTMVEPQLTTPAATETRPADASGTRDNSGADRARAAIANRAPQPLAGNPVPAYPRSALRAGQEGAVMLRIDVDARGVPTDVQVVERSGDRDRAFDRAAIEAARQWRFQPATRNGEPVAATVQLPVEFRRG</sequence>
<keyword evidence="7" id="KW-0653">Protein transport</keyword>
<organism evidence="13 14">
    <name type="scientific">Pseudoxanthomonas kaohsiungensis</name>
    <dbReference type="NCBI Taxonomy" id="283923"/>
    <lineage>
        <taxon>Bacteria</taxon>
        <taxon>Pseudomonadati</taxon>
        <taxon>Pseudomonadota</taxon>
        <taxon>Gammaproteobacteria</taxon>
        <taxon>Lysobacterales</taxon>
        <taxon>Lysobacteraceae</taxon>
        <taxon>Pseudoxanthomonas</taxon>
    </lineage>
</organism>
<dbReference type="RefSeq" id="WP_162377421.1">
    <property type="nucleotide sequence ID" value="NZ_JBHTKN010000007.1"/>
</dbReference>
<keyword evidence="5" id="KW-0997">Cell inner membrane</keyword>
<dbReference type="InterPro" id="IPR037682">
    <property type="entry name" value="TonB_C"/>
</dbReference>
<dbReference type="NCBIfam" id="TIGR01352">
    <property type="entry name" value="tonB_Cterm"/>
    <property type="match status" value="1"/>
</dbReference>
<name>A0ABW3LZD6_9GAMM</name>
<keyword evidence="6 11" id="KW-0812">Transmembrane</keyword>
<keyword evidence="3" id="KW-0813">Transport</keyword>
<dbReference type="SUPFAM" id="SSF74653">
    <property type="entry name" value="TolA/TonB C-terminal domain"/>
    <property type="match status" value="1"/>
</dbReference>
<evidence type="ECO:0000256" key="2">
    <source>
        <dbReference type="ARBA" id="ARBA00006555"/>
    </source>
</evidence>
<evidence type="ECO:0000313" key="13">
    <source>
        <dbReference type="EMBL" id="MFD1043001.1"/>
    </source>
</evidence>
<evidence type="ECO:0000256" key="10">
    <source>
        <dbReference type="SAM" id="MobiDB-lite"/>
    </source>
</evidence>
<evidence type="ECO:0000313" key="14">
    <source>
        <dbReference type="Proteomes" id="UP001597033"/>
    </source>
</evidence>
<evidence type="ECO:0000256" key="5">
    <source>
        <dbReference type="ARBA" id="ARBA00022519"/>
    </source>
</evidence>
<evidence type="ECO:0000256" key="8">
    <source>
        <dbReference type="ARBA" id="ARBA00022989"/>
    </source>
</evidence>
<dbReference type="PANTHER" id="PTHR33446">
    <property type="entry name" value="PROTEIN TONB-RELATED"/>
    <property type="match status" value="1"/>
</dbReference>
<reference evidence="14" key="1">
    <citation type="journal article" date="2019" name="Int. J. Syst. Evol. Microbiol.">
        <title>The Global Catalogue of Microorganisms (GCM) 10K type strain sequencing project: providing services to taxonomists for standard genome sequencing and annotation.</title>
        <authorList>
            <consortium name="The Broad Institute Genomics Platform"/>
            <consortium name="The Broad Institute Genome Sequencing Center for Infectious Disease"/>
            <person name="Wu L."/>
            <person name="Ma J."/>
        </authorList>
    </citation>
    <scope>NUCLEOTIDE SEQUENCE [LARGE SCALE GENOMIC DNA]</scope>
    <source>
        <strain evidence="14">CCUG 55854</strain>
    </source>
</reference>
<protein>
    <submittedName>
        <fullName evidence="13">Energy transducer TonB</fullName>
    </submittedName>
</protein>
<dbReference type="EMBL" id="JBHTKN010000007">
    <property type="protein sequence ID" value="MFD1043001.1"/>
    <property type="molecule type" value="Genomic_DNA"/>
</dbReference>
<comment type="subcellular location">
    <subcellularLocation>
        <location evidence="1">Cell inner membrane</location>
        <topology evidence="1">Single-pass membrane protein</topology>
        <orientation evidence="1">Periplasmic side</orientation>
    </subcellularLocation>
</comment>